<feature type="region of interest" description="Disordered" evidence="1">
    <location>
        <begin position="1"/>
        <end position="53"/>
    </location>
</feature>
<feature type="compositionally biased region" description="Basic and acidic residues" evidence="1">
    <location>
        <begin position="25"/>
        <end position="45"/>
    </location>
</feature>
<dbReference type="Proteomes" id="UP000499080">
    <property type="component" value="Unassembled WGS sequence"/>
</dbReference>
<keyword evidence="3" id="KW-1185">Reference proteome</keyword>
<sequence length="133" mass="14600">SGGIPTNSNSKTPSTDSNLGPRCEGAGRTKDLHTLGPRVETRNETRNPPCGGGGEGWEEFCDFEPCLKTNFGTSVNDVPNLSTLMGGKKDRSWDKWHSLAQGWRTFMYQRAIFSKKMFNEVIDVPSNSTVNAS</sequence>
<reference evidence="2 3" key="1">
    <citation type="journal article" date="2019" name="Sci. Rep.">
        <title>Orb-weaving spider Araneus ventricosus genome elucidates the spidroin gene catalogue.</title>
        <authorList>
            <person name="Kono N."/>
            <person name="Nakamura H."/>
            <person name="Ohtoshi R."/>
            <person name="Moran D.A.P."/>
            <person name="Shinohara A."/>
            <person name="Yoshida Y."/>
            <person name="Fujiwara M."/>
            <person name="Mori M."/>
            <person name="Tomita M."/>
            <person name="Arakawa K."/>
        </authorList>
    </citation>
    <scope>NUCLEOTIDE SEQUENCE [LARGE SCALE GENOMIC DNA]</scope>
</reference>
<evidence type="ECO:0000313" key="2">
    <source>
        <dbReference type="EMBL" id="GBM12098.1"/>
    </source>
</evidence>
<organism evidence="2 3">
    <name type="scientific">Araneus ventricosus</name>
    <name type="common">Orbweaver spider</name>
    <name type="synonym">Epeira ventricosa</name>
    <dbReference type="NCBI Taxonomy" id="182803"/>
    <lineage>
        <taxon>Eukaryota</taxon>
        <taxon>Metazoa</taxon>
        <taxon>Ecdysozoa</taxon>
        <taxon>Arthropoda</taxon>
        <taxon>Chelicerata</taxon>
        <taxon>Arachnida</taxon>
        <taxon>Araneae</taxon>
        <taxon>Araneomorphae</taxon>
        <taxon>Entelegynae</taxon>
        <taxon>Araneoidea</taxon>
        <taxon>Araneidae</taxon>
        <taxon>Araneus</taxon>
    </lineage>
</organism>
<feature type="compositionally biased region" description="Polar residues" evidence="1">
    <location>
        <begin position="1"/>
        <end position="18"/>
    </location>
</feature>
<protein>
    <submittedName>
        <fullName evidence="2">Uncharacterized protein</fullName>
    </submittedName>
</protein>
<evidence type="ECO:0000313" key="3">
    <source>
        <dbReference type="Proteomes" id="UP000499080"/>
    </source>
</evidence>
<dbReference type="EMBL" id="BGPR01088640">
    <property type="protein sequence ID" value="GBM12098.1"/>
    <property type="molecule type" value="Genomic_DNA"/>
</dbReference>
<proteinExistence type="predicted"/>
<feature type="non-terminal residue" evidence="2">
    <location>
        <position position="1"/>
    </location>
</feature>
<name>A0A4Y2D7Z1_ARAVE</name>
<evidence type="ECO:0000256" key="1">
    <source>
        <dbReference type="SAM" id="MobiDB-lite"/>
    </source>
</evidence>
<gene>
    <name evidence="2" type="ORF">AVEN_19078_1</name>
</gene>
<dbReference type="AlphaFoldDB" id="A0A4Y2D7Z1"/>
<accession>A0A4Y2D7Z1</accession>
<comment type="caution">
    <text evidence="2">The sequence shown here is derived from an EMBL/GenBank/DDBJ whole genome shotgun (WGS) entry which is preliminary data.</text>
</comment>